<dbReference type="EMBL" id="BARU01007339">
    <property type="protein sequence ID" value="GAH44178.1"/>
    <property type="molecule type" value="Genomic_DNA"/>
</dbReference>
<evidence type="ECO:0000313" key="2">
    <source>
        <dbReference type="EMBL" id="GAH44178.1"/>
    </source>
</evidence>
<keyword evidence="1" id="KW-1133">Transmembrane helix</keyword>
<sequence length="52" mass="5892">SKYKKSLYLDGGLSALIIIIFIFLEPIRGDQDFSQLIPGKGFVETIILFIFI</sequence>
<gene>
    <name evidence="2" type="ORF">S03H2_14459</name>
</gene>
<feature type="transmembrane region" description="Helical" evidence="1">
    <location>
        <begin position="7"/>
        <end position="24"/>
    </location>
</feature>
<reference evidence="2" key="1">
    <citation type="journal article" date="2014" name="Front. Microbiol.">
        <title>High frequency of phylogenetically diverse reductive dehalogenase-homologous genes in deep subseafloor sedimentary metagenomes.</title>
        <authorList>
            <person name="Kawai M."/>
            <person name="Futagami T."/>
            <person name="Toyoda A."/>
            <person name="Takaki Y."/>
            <person name="Nishi S."/>
            <person name="Hori S."/>
            <person name="Arai W."/>
            <person name="Tsubouchi T."/>
            <person name="Morono Y."/>
            <person name="Uchiyama I."/>
            <person name="Ito T."/>
            <person name="Fujiyama A."/>
            <person name="Inagaki F."/>
            <person name="Takami H."/>
        </authorList>
    </citation>
    <scope>NUCLEOTIDE SEQUENCE</scope>
    <source>
        <strain evidence="2">Expedition CK06-06</strain>
    </source>
</reference>
<proteinExistence type="predicted"/>
<organism evidence="2">
    <name type="scientific">marine sediment metagenome</name>
    <dbReference type="NCBI Taxonomy" id="412755"/>
    <lineage>
        <taxon>unclassified sequences</taxon>
        <taxon>metagenomes</taxon>
        <taxon>ecological metagenomes</taxon>
    </lineage>
</organism>
<name>X1HFU5_9ZZZZ</name>
<evidence type="ECO:0000256" key="1">
    <source>
        <dbReference type="SAM" id="Phobius"/>
    </source>
</evidence>
<feature type="non-terminal residue" evidence="2">
    <location>
        <position position="1"/>
    </location>
</feature>
<keyword evidence="1" id="KW-0472">Membrane</keyword>
<comment type="caution">
    <text evidence="2">The sequence shown here is derived from an EMBL/GenBank/DDBJ whole genome shotgun (WGS) entry which is preliminary data.</text>
</comment>
<protein>
    <submittedName>
        <fullName evidence="2">Uncharacterized protein</fullName>
    </submittedName>
</protein>
<keyword evidence="1" id="KW-0812">Transmembrane</keyword>
<dbReference type="AlphaFoldDB" id="X1HFU5"/>
<accession>X1HFU5</accession>